<organism evidence="16 17">
    <name type="scientific">Culex pipiens pipiens</name>
    <name type="common">Northern house mosquito</name>
    <dbReference type="NCBI Taxonomy" id="38569"/>
    <lineage>
        <taxon>Eukaryota</taxon>
        <taxon>Metazoa</taxon>
        <taxon>Ecdysozoa</taxon>
        <taxon>Arthropoda</taxon>
        <taxon>Hexapoda</taxon>
        <taxon>Insecta</taxon>
        <taxon>Pterygota</taxon>
        <taxon>Neoptera</taxon>
        <taxon>Endopterygota</taxon>
        <taxon>Diptera</taxon>
        <taxon>Nematocera</taxon>
        <taxon>Culicoidea</taxon>
        <taxon>Culicidae</taxon>
        <taxon>Culicinae</taxon>
        <taxon>Culicini</taxon>
        <taxon>Culex</taxon>
        <taxon>Culex</taxon>
    </lineage>
</organism>
<evidence type="ECO:0000259" key="13">
    <source>
        <dbReference type="PROSITE" id="PS51029"/>
    </source>
</evidence>
<proteinExistence type="inferred from homology"/>
<dbReference type="PANTHER" id="PTHR24388:SF104">
    <property type="entry name" value="AT-RICH BINDING PROTEIN-RELATED"/>
    <property type="match status" value="1"/>
</dbReference>
<evidence type="ECO:0000259" key="12">
    <source>
        <dbReference type="PROSITE" id="PS50157"/>
    </source>
</evidence>
<dbReference type="PROSITE" id="PS00028">
    <property type="entry name" value="ZINC_FINGER_C2H2_1"/>
    <property type="match status" value="5"/>
</dbReference>
<dbReference type="GO" id="GO:0010468">
    <property type="term" value="P:regulation of gene expression"/>
    <property type="evidence" value="ECO:0007669"/>
    <property type="project" value="UniProtKB-ARBA"/>
</dbReference>
<evidence type="ECO:0000256" key="8">
    <source>
        <dbReference type="PROSITE-ProRule" id="PRU00042"/>
    </source>
</evidence>
<evidence type="ECO:0000256" key="10">
    <source>
        <dbReference type="PROSITE-ProRule" id="PRU01263"/>
    </source>
</evidence>
<feature type="domain" description="C2H2-type" evidence="12">
    <location>
        <begin position="923"/>
        <end position="950"/>
    </location>
</feature>
<name>A0ABD1DHQ0_CULPP</name>
<keyword evidence="5 10" id="KW-0862">Zinc</keyword>
<dbReference type="InterPro" id="IPR050527">
    <property type="entry name" value="Snail/Krueppel_Znf"/>
</dbReference>
<dbReference type="AlphaFoldDB" id="A0ABD1DHQ0"/>
<feature type="domain" description="BESS" evidence="14">
    <location>
        <begin position="435"/>
        <end position="474"/>
    </location>
</feature>
<evidence type="ECO:0000259" key="14">
    <source>
        <dbReference type="PROSITE" id="PS51031"/>
    </source>
</evidence>
<dbReference type="FunFam" id="3.30.160.60:FF:000912">
    <property type="entry name" value="Zinc finger protein 660"/>
    <property type="match status" value="1"/>
</dbReference>
<dbReference type="SMART" id="SM00595">
    <property type="entry name" value="MADF"/>
    <property type="match status" value="1"/>
</dbReference>
<dbReference type="InterPro" id="IPR004210">
    <property type="entry name" value="BESS_motif"/>
</dbReference>
<protein>
    <submittedName>
        <fullName evidence="16">Uncharacterized protein</fullName>
    </submittedName>
</protein>
<keyword evidence="3" id="KW-0677">Repeat</keyword>
<evidence type="ECO:0000313" key="17">
    <source>
        <dbReference type="Proteomes" id="UP001562425"/>
    </source>
</evidence>
<dbReference type="PROSITE" id="PS51029">
    <property type="entry name" value="MADF"/>
    <property type="match status" value="1"/>
</dbReference>
<dbReference type="Gene3D" id="3.30.160.60">
    <property type="entry name" value="Classic Zinc Finger"/>
    <property type="match status" value="4"/>
</dbReference>
<feature type="region of interest" description="Disordered" evidence="11">
    <location>
        <begin position="328"/>
        <end position="436"/>
    </location>
</feature>
<dbReference type="GO" id="GO:0008270">
    <property type="term" value="F:zinc ion binding"/>
    <property type="evidence" value="ECO:0007669"/>
    <property type="project" value="UniProtKB-UniRule"/>
</dbReference>
<dbReference type="EMBL" id="JBEHCU010005633">
    <property type="protein sequence ID" value="KAL1399173.1"/>
    <property type="molecule type" value="Genomic_DNA"/>
</dbReference>
<dbReference type="FunFam" id="3.30.160.60:FF:000744">
    <property type="entry name" value="zinc finger E-box-binding homeobox 1"/>
    <property type="match status" value="1"/>
</dbReference>
<dbReference type="InterPro" id="IPR036236">
    <property type="entry name" value="Znf_C2H2_sf"/>
</dbReference>
<evidence type="ECO:0000256" key="11">
    <source>
        <dbReference type="SAM" id="MobiDB-lite"/>
    </source>
</evidence>
<feature type="domain" description="C2H2-type" evidence="12">
    <location>
        <begin position="1010"/>
        <end position="1038"/>
    </location>
</feature>
<evidence type="ECO:0000256" key="1">
    <source>
        <dbReference type="ARBA" id="ARBA00004123"/>
    </source>
</evidence>
<dbReference type="GO" id="GO:0005634">
    <property type="term" value="C:nucleus"/>
    <property type="evidence" value="ECO:0007669"/>
    <property type="project" value="UniProtKB-SubCell"/>
</dbReference>
<dbReference type="PROSITE" id="PS51915">
    <property type="entry name" value="ZAD"/>
    <property type="match status" value="1"/>
</dbReference>
<evidence type="ECO:0000256" key="2">
    <source>
        <dbReference type="ARBA" id="ARBA00022723"/>
    </source>
</evidence>
<dbReference type="Pfam" id="PF10545">
    <property type="entry name" value="MADF_DNA_bdg"/>
    <property type="match status" value="1"/>
</dbReference>
<keyword evidence="6 9" id="KW-0539">Nucleus</keyword>
<dbReference type="Pfam" id="PF00096">
    <property type="entry name" value="zf-C2H2"/>
    <property type="match status" value="4"/>
</dbReference>
<sequence>MFHIIKTGQQKNEVHYVDFGSKNGGGGTISPPPLLMRPNGPFGGAAAVSKRHFVKVNEEMFVREVRKRPILYNTTLKDYKRFSTRHEAWAEVAVAMRLSEQECKKRWRSMRDAFMKVVRNRNEEERKSWIHYRLLEFLLPYIEGAVGRKGAKRLRSTESTTSQTVDYIDGYVGEDEDTEYVELDEDMEIYEGSGRDPITVSYVTEDGKEVFQMLQDPDTIPEGAVIGIEESEVEDEIEEDEHELLNLNSSCVQQQLGDQLVMPHQLQEHTDNFIYEDRINSAMLDIQSSYEPVPGESLVEQMKREALSDGEGSEIQVEEIDMDLLLSSNHQPDNSICPPTPQHQPEPIIETIPPPNFDLSQLENPEPIPPQLPPAVIPPTPPETVTSTGQSTPQRVATPQRTQTPAPAPPPVAVPVTTREPPDSSRSSSSSGCAGESDERFLLSCVPILQRLPNKKNQLARLKIQQLLFELEYDENVWLQNPASLCPTTMAASNQLSVRCRLCLQQSDQLEDIFGPAGDSGSSLHMRIMASVSLEIHRSDNLPKGVCSGCRYQLEKTYIFRSRCRNNDTRLRRHVKLVAAGKVSRLLEEAEEDEDDEFEASFEYIRGVDEREKEREKARWDEKVATFEEEFRAVAELQRNTLYNEVRNELLSKRDEDRVEVGTMTADEEAEIEVEIPEEMEEDTPVEEEQESEPLNIKIMDCYSVAEPTVSDPKKKLREQIHARLAKQDEEMIQYLEEERLENESMEVLDEVTADQFIITEVSDSETYVVDTDNRLHEEQDMYGSDDDSDEDLEAVTNAVKAELAERPNLTVDENCVMKVEKTRDLTKVEVRATDGSLICMEFSRERSSPTPTPNSTFHMKLAGHEYVCPNCPLTFNNARTLGMHTCLAKDAKQYPCDVCGKVFPTNQTLKRHYRIHTGEKPFSCMLCDKSFTQKEVLKRHMVTHSGTRPHACEHCERRFIQKDQLRHHINRCHSENPVITLHKCHICHKTFKHASGLSRHTATHLGRTYPCGVCKKEFNDKSALKRHEYALHGPEAGMKKGAATVTKG</sequence>
<dbReference type="SMART" id="SM00355">
    <property type="entry name" value="ZnF_C2H2"/>
    <property type="match status" value="6"/>
</dbReference>
<comment type="caution">
    <text evidence="16">The sequence shown here is derived from an EMBL/GenBank/DDBJ whole genome shotgun (WGS) entry which is preliminary data.</text>
</comment>
<feature type="domain" description="C2H2-type" evidence="12">
    <location>
        <begin position="951"/>
        <end position="979"/>
    </location>
</feature>
<feature type="binding site" evidence="10">
    <location>
        <position position="500"/>
    </location>
    <ligand>
        <name>Zn(2+)</name>
        <dbReference type="ChEBI" id="CHEBI:29105"/>
    </ligand>
</feature>
<gene>
    <name evidence="16" type="ORF">pipiens_008408</name>
</gene>
<comment type="subcellular location">
    <subcellularLocation>
        <location evidence="1 9">Nucleus</location>
    </subcellularLocation>
</comment>
<dbReference type="InterPro" id="IPR006578">
    <property type="entry name" value="MADF-dom"/>
</dbReference>
<feature type="compositionally biased region" description="Pro residues" evidence="11">
    <location>
        <begin position="366"/>
        <end position="382"/>
    </location>
</feature>
<evidence type="ECO:0000256" key="3">
    <source>
        <dbReference type="ARBA" id="ARBA00022737"/>
    </source>
</evidence>
<feature type="binding site" evidence="10">
    <location>
        <position position="550"/>
    </location>
    <ligand>
        <name>Zn(2+)</name>
        <dbReference type="ChEBI" id="CHEBI:29105"/>
    </ligand>
</feature>
<keyword evidence="2 10" id="KW-0479">Metal-binding</keyword>
<feature type="domain" description="ZAD" evidence="15">
    <location>
        <begin position="498"/>
        <end position="574"/>
    </location>
</feature>
<evidence type="ECO:0000256" key="9">
    <source>
        <dbReference type="PROSITE-ProRule" id="PRU00371"/>
    </source>
</evidence>
<feature type="binding site" evidence="10">
    <location>
        <position position="503"/>
    </location>
    <ligand>
        <name>Zn(2+)</name>
        <dbReference type="ChEBI" id="CHEBI:29105"/>
    </ligand>
</feature>
<dbReference type="Pfam" id="PF02944">
    <property type="entry name" value="BESS"/>
    <property type="match status" value="1"/>
</dbReference>
<dbReference type="InterPro" id="IPR012934">
    <property type="entry name" value="Znf_AD"/>
</dbReference>
<accession>A0ABD1DHQ0</accession>
<dbReference type="PROSITE" id="PS50157">
    <property type="entry name" value="ZINC_FINGER_C2H2_2"/>
    <property type="match status" value="5"/>
</dbReference>
<feature type="domain" description="C2H2-type" evidence="12">
    <location>
        <begin position="983"/>
        <end position="1010"/>
    </location>
</feature>
<feature type="compositionally biased region" description="Polar residues" evidence="11">
    <location>
        <begin position="386"/>
        <end position="395"/>
    </location>
</feature>
<evidence type="ECO:0000313" key="16">
    <source>
        <dbReference type="EMBL" id="KAL1399173.1"/>
    </source>
</evidence>
<dbReference type="PANTHER" id="PTHR24388">
    <property type="entry name" value="ZINC FINGER PROTEIN"/>
    <property type="match status" value="1"/>
</dbReference>
<feature type="compositionally biased region" description="Low complexity" evidence="11">
    <location>
        <begin position="414"/>
        <end position="431"/>
    </location>
</feature>
<feature type="compositionally biased region" description="Low complexity" evidence="11">
    <location>
        <begin position="396"/>
        <end position="405"/>
    </location>
</feature>
<feature type="binding site" evidence="10">
    <location>
        <position position="547"/>
    </location>
    <ligand>
        <name>Zn(2+)</name>
        <dbReference type="ChEBI" id="CHEBI:29105"/>
    </ligand>
</feature>
<dbReference type="InterPro" id="IPR013087">
    <property type="entry name" value="Znf_C2H2_type"/>
</dbReference>
<dbReference type="Pfam" id="PF07776">
    <property type="entry name" value="zf-AD"/>
    <property type="match status" value="1"/>
</dbReference>
<dbReference type="PROSITE" id="PS51031">
    <property type="entry name" value="BESS"/>
    <property type="match status" value="1"/>
</dbReference>
<comment type="similarity">
    <text evidence="7">Belongs to the snail C2H2-type zinc-finger protein family.</text>
</comment>
<feature type="domain" description="MADF" evidence="13">
    <location>
        <begin position="60"/>
        <end position="143"/>
    </location>
</feature>
<evidence type="ECO:0000256" key="5">
    <source>
        <dbReference type="ARBA" id="ARBA00022833"/>
    </source>
</evidence>
<evidence type="ECO:0000256" key="7">
    <source>
        <dbReference type="ARBA" id="ARBA00037948"/>
    </source>
</evidence>
<evidence type="ECO:0000256" key="6">
    <source>
        <dbReference type="ARBA" id="ARBA00023242"/>
    </source>
</evidence>
<feature type="domain" description="C2H2-type" evidence="12">
    <location>
        <begin position="895"/>
        <end position="922"/>
    </location>
</feature>
<dbReference type="SMART" id="SM00868">
    <property type="entry name" value="zf-AD"/>
    <property type="match status" value="1"/>
</dbReference>
<dbReference type="SUPFAM" id="SSF57667">
    <property type="entry name" value="beta-beta-alpha zinc fingers"/>
    <property type="match status" value="3"/>
</dbReference>
<dbReference type="Proteomes" id="UP001562425">
    <property type="component" value="Unassembled WGS sequence"/>
</dbReference>
<keyword evidence="17" id="KW-1185">Reference proteome</keyword>
<dbReference type="Gene3D" id="3.40.1800.20">
    <property type="match status" value="1"/>
</dbReference>
<evidence type="ECO:0000256" key="4">
    <source>
        <dbReference type="ARBA" id="ARBA00022771"/>
    </source>
</evidence>
<evidence type="ECO:0000259" key="15">
    <source>
        <dbReference type="PROSITE" id="PS51915"/>
    </source>
</evidence>
<keyword evidence="4 8" id="KW-0863">Zinc-finger</keyword>
<reference evidence="16 17" key="1">
    <citation type="submission" date="2024-05" db="EMBL/GenBank/DDBJ databases">
        <title>Culex pipiens pipiens assembly and annotation.</title>
        <authorList>
            <person name="Alout H."/>
            <person name="Durand T."/>
        </authorList>
    </citation>
    <scope>NUCLEOTIDE SEQUENCE [LARGE SCALE GENOMIC DNA]</scope>
    <source>
        <strain evidence="16">HA-2024</strain>
        <tissue evidence="16">Whole body</tissue>
    </source>
</reference>
<dbReference type="SUPFAM" id="SSF57716">
    <property type="entry name" value="Glucocorticoid receptor-like (DNA-binding domain)"/>
    <property type="match status" value="1"/>
</dbReference>